<dbReference type="Proteomes" id="UP001370490">
    <property type="component" value="Unassembled WGS sequence"/>
</dbReference>
<keyword evidence="2" id="KW-1185">Reference proteome</keyword>
<accession>A0AAN8VF03</accession>
<name>A0AAN8VF03_9MAGN</name>
<dbReference type="AlphaFoldDB" id="A0AAN8VF03"/>
<organism evidence="1 2">
    <name type="scientific">Dillenia turbinata</name>
    <dbReference type="NCBI Taxonomy" id="194707"/>
    <lineage>
        <taxon>Eukaryota</taxon>
        <taxon>Viridiplantae</taxon>
        <taxon>Streptophyta</taxon>
        <taxon>Embryophyta</taxon>
        <taxon>Tracheophyta</taxon>
        <taxon>Spermatophyta</taxon>
        <taxon>Magnoliopsida</taxon>
        <taxon>eudicotyledons</taxon>
        <taxon>Gunneridae</taxon>
        <taxon>Pentapetalae</taxon>
        <taxon>Dilleniales</taxon>
        <taxon>Dilleniaceae</taxon>
        <taxon>Dillenia</taxon>
    </lineage>
</organism>
<protein>
    <submittedName>
        <fullName evidence="1">Uncharacterized protein</fullName>
    </submittedName>
</protein>
<gene>
    <name evidence="1" type="ORF">RJ641_008117</name>
</gene>
<evidence type="ECO:0000313" key="1">
    <source>
        <dbReference type="EMBL" id="KAK6926398.1"/>
    </source>
</evidence>
<evidence type="ECO:0000313" key="2">
    <source>
        <dbReference type="Proteomes" id="UP001370490"/>
    </source>
</evidence>
<proteinExistence type="predicted"/>
<reference evidence="1 2" key="1">
    <citation type="submission" date="2023-12" db="EMBL/GenBank/DDBJ databases">
        <title>A high-quality genome assembly for Dillenia turbinata (Dilleniales).</title>
        <authorList>
            <person name="Chanderbali A."/>
        </authorList>
    </citation>
    <scope>NUCLEOTIDE SEQUENCE [LARGE SCALE GENOMIC DNA]</scope>
    <source>
        <strain evidence="1">LSX21</strain>
        <tissue evidence="1">Leaf</tissue>
    </source>
</reference>
<sequence length="90" mass="8961">MVKDVCQSKMTPNILALIALQRHIAASMSTRGSSTEQQGVDRGAGAVPFFNSFSSVLHTANLSTSVAQVTGPGCGGGLTGGTGTGFGFGG</sequence>
<comment type="caution">
    <text evidence="1">The sequence shown here is derived from an EMBL/GenBank/DDBJ whole genome shotgun (WGS) entry which is preliminary data.</text>
</comment>
<dbReference type="EMBL" id="JBAMMX010000015">
    <property type="protein sequence ID" value="KAK6926398.1"/>
    <property type="molecule type" value="Genomic_DNA"/>
</dbReference>